<protein>
    <recommendedName>
        <fullName evidence="3">L-rhamnose mutarotase</fullName>
    </recommendedName>
</protein>
<gene>
    <name evidence="1" type="ORF">Ato02nite_094460</name>
</gene>
<name>A0A919WCJ1_9ACTN</name>
<evidence type="ECO:0000313" key="2">
    <source>
        <dbReference type="Proteomes" id="UP000677082"/>
    </source>
</evidence>
<dbReference type="Gene3D" id="3.30.70.100">
    <property type="match status" value="1"/>
</dbReference>
<dbReference type="InterPro" id="IPR008000">
    <property type="entry name" value="Rham/fucose_mutarotase"/>
</dbReference>
<reference evidence="1 2" key="1">
    <citation type="submission" date="2021-03" db="EMBL/GenBank/DDBJ databases">
        <title>Whole genome shotgun sequence of Actinoplanes toevensis NBRC 105298.</title>
        <authorList>
            <person name="Komaki H."/>
            <person name="Tamura T."/>
        </authorList>
    </citation>
    <scope>NUCLEOTIDE SEQUENCE [LARGE SCALE GENOMIC DNA]</scope>
    <source>
        <strain evidence="1 2">NBRC 105298</strain>
    </source>
</reference>
<evidence type="ECO:0000313" key="1">
    <source>
        <dbReference type="EMBL" id="GIM97653.1"/>
    </source>
</evidence>
<proteinExistence type="predicted"/>
<dbReference type="RefSeq" id="WP_213013287.1">
    <property type="nucleotide sequence ID" value="NZ_BOQN01000156.1"/>
</dbReference>
<organism evidence="1 2">
    <name type="scientific">Paractinoplanes toevensis</name>
    <dbReference type="NCBI Taxonomy" id="571911"/>
    <lineage>
        <taxon>Bacteria</taxon>
        <taxon>Bacillati</taxon>
        <taxon>Actinomycetota</taxon>
        <taxon>Actinomycetes</taxon>
        <taxon>Micromonosporales</taxon>
        <taxon>Micromonosporaceae</taxon>
        <taxon>Paractinoplanes</taxon>
    </lineage>
</organism>
<dbReference type="InterPro" id="IPR011008">
    <property type="entry name" value="Dimeric_a/b-barrel"/>
</dbReference>
<evidence type="ECO:0008006" key="3">
    <source>
        <dbReference type="Google" id="ProtNLM"/>
    </source>
</evidence>
<dbReference type="Proteomes" id="UP000677082">
    <property type="component" value="Unassembled WGS sequence"/>
</dbReference>
<comment type="caution">
    <text evidence="1">The sequence shown here is derived from an EMBL/GenBank/DDBJ whole genome shotgun (WGS) entry which is preliminary data.</text>
</comment>
<keyword evidence="2" id="KW-1185">Reference proteome</keyword>
<dbReference type="AlphaFoldDB" id="A0A919WCJ1"/>
<dbReference type="GO" id="GO:0016857">
    <property type="term" value="F:racemase and epimerase activity, acting on carbohydrates and derivatives"/>
    <property type="evidence" value="ECO:0007669"/>
    <property type="project" value="InterPro"/>
</dbReference>
<sequence>MSSAGPGEPFEFHTFLAPGRGPAYDDFHRAIPADLDAVMRAAGVIAWRIYRNDLILTHQVVALDRQHMDEVLDKDPVNQRWQQEVAPYLVDTPATDIGDDPGDLVWDFSWPTR</sequence>
<accession>A0A919WCJ1</accession>
<dbReference type="EMBL" id="BOQN01000156">
    <property type="protein sequence ID" value="GIM97653.1"/>
    <property type="molecule type" value="Genomic_DNA"/>
</dbReference>
<dbReference type="SUPFAM" id="SSF54909">
    <property type="entry name" value="Dimeric alpha+beta barrel"/>
    <property type="match status" value="1"/>
</dbReference>
<dbReference type="Pfam" id="PF05336">
    <property type="entry name" value="rhaM"/>
    <property type="match status" value="1"/>
</dbReference>